<dbReference type="PANTHER" id="PTHR35307:SF6">
    <property type="entry name" value="TRANSMEMBRANE PROTEIN"/>
    <property type="match status" value="1"/>
</dbReference>
<proteinExistence type="predicted"/>
<reference evidence="3" key="2">
    <citation type="submission" date="2017-02" db="EMBL/GenBank/DDBJ databases">
        <title>Sunflower complete genome.</title>
        <authorList>
            <person name="Langlade N."/>
            <person name="Munos S."/>
        </authorList>
    </citation>
    <scope>NUCLEOTIDE SEQUENCE [LARGE SCALE GENOMIC DNA]</scope>
    <source>
        <tissue evidence="3">Leaves</tissue>
    </source>
</reference>
<keyword evidence="1" id="KW-1133">Transmembrane helix</keyword>
<evidence type="ECO:0000313" key="2">
    <source>
        <dbReference type="EMBL" id="KAF5795106.1"/>
    </source>
</evidence>
<name>A0A251U6F3_HELAN</name>
<sequence>MKLHADLNNSMPGVVDQAAKLGSMAFMCTMMANLLPFLAAMESKELLTNIIALGVLVITLVVNVSIQLETGVVTT</sequence>
<dbReference type="AlphaFoldDB" id="A0A251U6F3"/>
<reference evidence="2" key="3">
    <citation type="submission" date="2020-06" db="EMBL/GenBank/DDBJ databases">
        <title>Helianthus annuus Genome sequencing and assembly Release 2.</title>
        <authorList>
            <person name="Gouzy J."/>
            <person name="Langlade N."/>
            <person name="Munos S."/>
        </authorList>
    </citation>
    <scope>NUCLEOTIDE SEQUENCE</scope>
    <source>
        <tissue evidence="2">Leaves</tissue>
    </source>
</reference>
<dbReference type="PANTHER" id="PTHR35307">
    <property type="entry name" value="PROTEIN, PUTATIVE-RELATED"/>
    <property type="match status" value="1"/>
</dbReference>
<evidence type="ECO:0000313" key="4">
    <source>
        <dbReference type="Proteomes" id="UP000215914"/>
    </source>
</evidence>
<protein>
    <submittedName>
        <fullName evidence="3">Uncharacterized protein</fullName>
    </submittedName>
</protein>
<keyword evidence="1" id="KW-0472">Membrane</keyword>
<dbReference type="EMBL" id="MNCJ02000323">
    <property type="protein sequence ID" value="KAF5795106.1"/>
    <property type="molecule type" value="Genomic_DNA"/>
</dbReference>
<feature type="transmembrane region" description="Helical" evidence="1">
    <location>
        <begin position="20"/>
        <end position="39"/>
    </location>
</feature>
<dbReference type="Gramene" id="mRNA:HanXRQr2_Chr08g0335821">
    <property type="protein sequence ID" value="CDS:HanXRQr2_Chr08g0335821.1"/>
    <property type="gene ID" value="HanXRQr2_Chr08g0335821"/>
</dbReference>
<accession>A0A251U6F3</accession>
<organism evidence="3 4">
    <name type="scientific">Helianthus annuus</name>
    <name type="common">Common sunflower</name>
    <dbReference type="NCBI Taxonomy" id="4232"/>
    <lineage>
        <taxon>Eukaryota</taxon>
        <taxon>Viridiplantae</taxon>
        <taxon>Streptophyta</taxon>
        <taxon>Embryophyta</taxon>
        <taxon>Tracheophyta</taxon>
        <taxon>Spermatophyta</taxon>
        <taxon>Magnoliopsida</taxon>
        <taxon>eudicotyledons</taxon>
        <taxon>Gunneridae</taxon>
        <taxon>Pentapetalae</taxon>
        <taxon>asterids</taxon>
        <taxon>campanulids</taxon>
        <taxon>Asterales</taxon>
        <taxon>Asteraceae</taxon>
        <taxon>Asteroideae</taxon>
        <taxon>Heliantheae alliance</taxon>
        <taxon>Heliantheae</taxon>
        <taxon>Helianthus</taxon>
    </lineage>
</organism>
<dbReference type="Proteomes" id="UP000215914">
    <property type="component" value="Chromosome 8"/>
</dbReference>
<keyword evidence="1" id="KW-0812">Transmembrane</keyword>
<dbReference type="EMBL" id="CM007897">
    <property type="protein sequence ID" value="OTG18426.1"/>
    <property type="molecule type" value="Genomic_DNA"/>
</dbReference>
<evidence type="ECO:0000313" key="3">
    <source>
        <dbReference type="EMBL" id="OTG18426.1"/>
    </source>
</evidence>
<keyword evidence="4" id="KW-1185">Reference proteome</keyword>
<feature type="transmembrane region" description="Helical" evidence="1">
    <location>
        <begin position="46"/>
        <end position="66"/>
    </location>
</feature>
<evidence type="ECO:0000256" key="1">
    <source>
        <dbReference type="SAM" id="Phobius"/>
    </source>
</evidence>
<dbReference type="InParanoid" id="A0A251U6F3"/>
<reference evidence="2 4" key="1">
    <citation type="journal article" date="2017" name="Nature">
        <title>The sunflower genome provides insights into oil metabolism, flowering and Asterid evolution.</title>
        <authorList>
            <person name="Badouin H."/>
            <person name="Gouzy J."/>
            <person name="Grassa C.J."/>
            <person name="Murat F."/>
            <person name="Staton S.E."/>
            <person name="Cottret L."/>
            <person name="Lelandais-Briere C."/>
            <person name="Owens G.L."/>
            <person name="Carrere S."/>
            <person name="Mayjonade B."/>
            <person name="Legrand L."/>
            <person name="Gill N."/>
            <person name="Kane N.C."/>
            <person name="Bowers J.E."/>
            <person name="Hubner S."/>
            <person name="Bellec A."/>
            <person name="Berard A."/>
            <person name="Berges H."/>
            <person name="Blanchet N."/>
            <person name="Boniface M.C."/>
            <person name="Brunel D."/>
            <person name="Catrice O."/>
            <person name="Chaidir N."/>
            <person name="Claudel C."/>
            <person name="Donnadieu C."/>
            <person name="Faraut T."/>
            <person name="Fievet G."/>
            <person name="Helmstetter N."/>
            <person name="King M."/>
            <person name="Knapp S.J."/>
            <person name="Lai Z."/>
            <person name="Le Paslier M.C."/>
            <person name="Lippi Y."/>
            <person name="Lorenzon L."/>
            <person name="Mandel J.R."/>
            <person name="Marage G."/>
            <person name="Marchand G."/>
            <person name="Marquand E."/>
            <person name="Bret-Mestries E."/>
            <person name="Morien E."/>
            <person name="Nambeesan S."/>
            <person name="Nguyen T."/>
            <person name="Pegot-Espagnet P."/>
            <person name="Pouilly N."/>
            <person name="Raftis F."/>
            <person name="Sallet E."/>
            <person name="Schiex T."/>
            <person name="Thomas J."/>
            <person name="Vandecasteele C."/>
            <person name="Vares D."/>
            <person name="Vear F."/>
            <person name="Vautrin S."/>
            <person name="Crespi M."/>
            <person name="Mangin B."/>
            <person name="Burke J.M."/>
            <person name="Salse J."/>
            <person name="Munos S."/>
            <person name="Vincourt P."/>
            <person name="Rieseberg L.H."/>
            <person name="Langlade N.B."/>
        </authorList>
    </citation>
    <scope>NUCLEOTIDE SEQUENCE [LARGE SCALE GENOMIC DNA]</scope>
    <source>
        <strain evidence="4">cv. SF193</strain>
        <tissue evidence="2">Leaves</tissue>
    </source>
</reference>
<gene>
    <name evidence="3" type="ORF">HannXRQ_Chr08g0222971</name>
    <name evidence="2" type="ORF">HanXRQr2_Chr08g0335821</name>
</gene>